<dbReference type="PANTHER" id="PTHR21557:SF2">
    <property type="entry name" value="CORDON-BLEU PROTEIN-LIKE 1"/>
    <property type="match status" value="1"/>
</dbReference>
<feature type="compositionally biased region" description="Low complexity" evidence="1">
    <location>
        <begin position="281"/>
        <end position="291"/>
    </location>
</feature>
<dbReference type="PANTHER" id="PTHR21557">
    <property type="entry name" value="CORDON-BLEU"/>
    <property type="match status" value="1"/>
</dbReference>
<sequence length="771" mass="83683">SLNVIPPAALHSLSPGHPLVLPCTTKPRRFIVFAHFPPANESTTLQGEYCRYFKVPLKRIPVLGQFWSLPWSLCMYVCVYESNFLLESYYTIKPMMDLLVMLCAKYHLNPSSHTMELVSANRNHIKFKPNALIGALEAEKVVLKPKGMEDKNRKTGPQMPEATVRLVINYKKTQKTILRVNPRVALRELLPAICEKCEFETQSTVLVRNVRAEEPLDLDNSLNDLGLREVYARDMRGRTHTKKTQLEMPSAVAEVSAVLPSLLKALTVSAPASPIQRKSRPSSMSSLSVHSPTYDSNSMLKKKRAPQPPRTTLQCGSTDHRHRYSSTQLAAQPDGTQVRTASASLPIGYYNFNMYHITYITSLKCPVSAHSPQSPPSGHPQAPTGQPLVHAHAPESCPPVHAQAPTSHPSMGPPAPESQSSSLLPSATKAGHLHYITDSEPRPKPSNELTREYIPKVGMTTYTIVPQRSLDKLRVFEVELTLESALAPEARHAAAEGEASKTPASSPPQPSNGRASPGPLGELSRSAPRSPMSPMESDNSGSKIKEKKVPPATRPKPASFRVPQHKRTPGSYVNSAAVRSLSVSDGCSGGAAGGGHIESPDGPQRGSYAGETHECFPPPPPAVQWGEEEKEPEGPQQAALPPPPPPQLEQEESETPTPLLSPKEAAAPGQRVRSQLPRQLSLPLREQPPAGLSLDKLRSFTAPKPYLPVMSSRFAQAVSSAVRRSHSLPYSSVGQAAHKVPLVLHRHGPIRGSSGLPESPTGPVSVNPDCA</sequence>
<dbReference type="STRING" id="8005.ENSEEEP00000050423"/>
<dbReference type="Gene3D" id="3.10.20.90">
    <property type="entry name" value="Phosphatidylinositol 3-kinase Catalytic Subunit, Chain A, domain 1"/>
    <property type="match status" value="1"/>
</dbReference>
<feature type="domain" description="Cordon-bleu ubiquitin-like" evidence="2">
    <location>
        <begin position="153"/>
        <end position="240"/>
    </location>
</feature>
<feature type="region of interest" description="Disordered" evidence="1">
    <location>
        <begin position="748"/>
        <end position="771"/>
    </location>
</feature>
<reference evidence="4" key="2">
    <citation type="journal article" date="2017" name="Sci. Adv.">
        <title>A tail of two voltages: Proteomic comparison of the three electric organs of the electric eel.</title>
        <authorList>
            <person name="Traeger L.L."/>
            <person name="Sabat G."/>
            <person name="Barrett-Wilt G.A."/>
            <person name="Wells G.B."/>
            <person name="Sussman M.R."/>
        </authorList>
    </citation>
    <scope>NUCLEOTIDE SEQUENCE [LARGE SCALE GENOMIC DNA]</scope>
</reference>
<feature type="region of interest" description="Disordered" evidence="1">
    <location>
        <begin position="271"/>
        <end position="337"/>
    </location>
</feature>
<feature type="compositionally biased region" description="Polar residues" evidence="1">
    <location>
        <begin position="325"/>
        <end position="337"/>
    </location>
</feature>
<feature type="region of interest" description="Disordered" evidence="1">
    <location>
        <begin position="366"/>
        <end position="424"/>
    </location>
</feature>
<dbReference type="GeneTree" id="ENSGT00530000063608"/>
<keyword evidence="4" id="KW-1185">Reference proteome</keyword>
<evidence type="ECO:0000313" key="3">
    <source>
        <dbReference type="Ensembl" id="ENSEEEP00000050423.2"/>
    </source>
</evidence>
<feature type="compositionally biased region" description="Low complexity" evidence="1">
    <location>
        <begin position="524"/>
        <end position="537"/>
    </location>
</feature>
<reference evidence="4" key="1">
    <citation type="journal article" date="2014" name="Science">
        <title>Nonhuman genetics. Genomic basis for the convergent evolution of electric organs.</title>
        <authorList>
            <person name="Gallant J.R."/>
            <person name="Traeger L.L."/>
            <person name="Volkening J.D."/>
            <person name="Moffett H."/>
            <person name="Chen P.H."/>
            <person name="Novina C.D."/>
            <person name="Phillips G.N.Jr."/>
            <person name="Anand R."/>
            <person name="Wells G.B."/>
            <person name="Pinch M."/>
            <person name="Guth R."/>
            <person name="Unguez G.A."/>
            <person name="Albert J.S."/>
            <person name="Zakon H.H."/>
            <person name="Samanta M.P."/>
            <person name="Sussman M.R."/>
        </authorList>
    </citation>
    <scope>NUCLEOTIDE SEQUENCE [LARGE SCALE GENOMIC DNA]</scope>
</reference>
<name>A0A4W4HPG7_ELEEL</name>
<reference evidence="3" key="5">
    <citation type="submission" date="2025-09" db="UniProtKB">
        <authorList>
            <consortium name="Ensembl"/>
        </authorList>
    </citation>
    <scope>IDENTIFICATION</scope>
</reference>
<evidence type="ECO:0000256" key="1">
    <source>
        <dbReference type="SAM" id="MobiDB-lite"/>
    </source>
</evidence>
<proteinExistence type="predicted"/>
<dbReference type="Ensembl" id="ENSEEET00000050975.2">
    <property type="protein sequence ID" value="ENSEEEP00000050423.2"/>
    <property type="gene ID" value="ENSEEEG00000023707.2"/>
</dbReference>
<dbReference type="InterPro" id="IPR039895">
    <property type="entry name" value="COBL-like"/>
</dbReference>
<dbReference type="Proteomes" id="UP000314983">
    <property type="component" value="Chromosome 2"/>
</dbReference>
<accession>A0A4W4HPG7</accession>
<dbReference type="InterPro" id="IPR019025">
    <property type="entry name" value="Cordon-bleu_ubiquitin_domain"/>
</dbReference>
<feature type="compositionally biased region" description="Basic and acidic residues" evidence="1">
    <location>
        <begin position="489"/>
        <end position="499"/>
    </location>
</feature>
<reference evidence="3" key="3">
    <citation type="submission" date="2020-05" db="EMBL/GenBank/DDBJ databases">
        <title>Electrophorus electricus (electric eel) genome, fEleEle1, primary haplotype.</title>
        <authorList>
            <person name="Myers G."/>
            <person name="Meyer A."/>
            <person name="Fedrigo O."/>
            <person name="Formenti G."/>
            <person name="Rhie A."/>
            <person name="Tracey A."/>
            <person name="Sims Y."/>
            <person name="Jarvis E.D."/>
        </authorList>
    </citation>
    <scope>NUCLEOTIDE SEQUENCE [LARGE SCALE GENOMIC DNA]</scope>
</reference>
<organism evidence="3 4">
    <name type="scientific">Electrophorus electricus</name>
    <name type="common">Electric eel</name>
    <name type="synonym">Gymnotus electricus</name>
    <dbReference type="NCBI Taxonomy" id="8005"/>
    <lineage>
        <taxon>Eukaryota</taxon>
        <taxon>Metazoa</taxon>
        <taxon>Chordata</taxon>
        <taxon>Craniata</taxon>
        <taxon>Vertebrata</taxon>
        <taxon>Euteleostomi</taxon>
        <taxon>Actinopterygii</taxon>
        <taxon>Neopterygii</taxon>
        <taxon>Teleostei</taxon>
        <taxon>Ostariophysi</taxon>
        <taxon>Gymnotiformes</taxon>
        <taxon>Gymnotoidei</taxon>
        <taxon>Gymnotidae</taxon>
        <taxon>Electrophorus</taxon>
    </lineage>
</organism>
<protein>
    <recommendedName>
        <fullName evidence="2">Cordon-bleu ubiquitin-like domain-containing protein</fullName>
    </recommendedName>
</protein>
<dbReference type="Pfam" id="PF09469">
    <property type="entry name" value="Cobl"/>
    <property type="match status" value="1"/>
</dbReference>
<dbReference type="OMA" id="YHITYIT"/>
<dbReference type="GO" id="GO:0003785">
    <property type="term" value="F:actin monomer binding"/>
    <property type="evidence" value="ECO:0007669"/>
    <property type="project" value="InterPro"/>
</dbReference>
<evidence type="ECO:0000259" key="2">
    <source>
        <dbReference type="Pfam" id="PF09469"/>
    </source>
</evidence>
<feature type="region of interest" description="Disordered" evidence="1">
    <location>
        <begin position="489"/>
        <end position="691"/>
    </location>
</feature>
<feature type="compositionally biased region" description="Gly residues" evidence="1">
    <location>
        <begin position="587"/>
        <end position="596"/>
    </location>
</feature>
<dbReference type="AlphaFoldDB" id="A0A4W4HPG7"/>
<reference evidence="3" key="4">
    <citation type="submission" date="2025-08" db="UniProtKB">
        <authorList>
            <consortium name="Ensembl"/>
        </authorList>
    </citation>
    <scope>IDENTIFICATION</scope>
</reference>
<evidence type="ECO:0000313" key="4">
    <source>
        <dbReference type="Proteomes" id="UP000314983"/>
    </source>
</evidence>